<feature type="transmembrane region" description="Helical" evidence="2">
    <location>
        <begin position="1389"/>
        <end position="1410"/>
    </location>
</feature>
<keyword evidence="2" id="KW-1133">Transmembrane helix</keyword>
<protein>
    <recommendedName>
        <fullName evidence="4">Tyrosine-protein kinase ephrin type A/B receptor-like domain-containing protein</fullName>
    </recommendedName>
</protein>
<evidence type="ECO:0000256" key="1">
    <source>
        <dbReference type="SAM" id="MobiDB-lite"/>
    </source>
</evidence>
<dbReference type="InterPro" id="IPR009030">
    <property type="entry name" value="Growth_fac_rcpt_cys_sf"/>
</dbReference>
<proteinExistence type="predicted"/>
<feature type="transmembrane region" description="Helical" evidence="2">
    <location>
        <begin position="1737"/>
        <end position="1758"/>
    </location>
</feature>
<evidence type="ECO:0000313" key="3">
    <source>
        <dbReference type="EMBL" id="CAD8460495.1"/>
    </source>
</evidence>
<feature type="transmembrane region" description="Helical" evidence="2">
    <location>
        <begin position="1823"/>
        <end position="1843"/>
    </location>
</feature>
<reference evidence="3" key="1">
    <citation type="submission" date="2021-01" db="EMBL/GenBank/DDBJ databases">
        <authorList>
            <person name="Corre E."/>
            <person name="Pelletier E."/>
            <person name="Niang G."/>
            <person name="Scheremetjew M."/>
            <person name="Finn R."/>
            <person name="Kale V."/>
            <person name="Holt S."/>
            <person name="Cochrane G."/>
            <person name="Meng A."/>
            <person name="Brown T."/>
            <person name="Cohen L."/>
        </authorList>
    </citation>
    <scope>NUCLEOTIDE SEQUENCE</scope>
    <source>
        <strain evidence="3">CCMP2058</strain>
    </source>
</reference>
<evidence type="ECO:0000256" key="2">
    <source>
        <dbReference type="SAM" id="Phobius"/>
    </source>
</evidence>
<keyword evidence="2" id="KW-0472">Membrane</keyword>
<name>A0A7S0H7K3_9EUKA</name>
<feature type="transmembrane region" description="Helical" evidence="2">
    <location>
        <begin position="1764"/>
        <end position="1780"/>
    </location>
</feature>
<dbReference type="SUPFAM" id="SSF51126">
    <property type="entry name" value="Pectin lyase-like"/>
    <property type="match status" value="3"/>
</dbReference>
<sequence length="1856" mass="201663">MSNTTVRNYGVTAIKIKGKSAKVAACSGECHSIIVDSQFENNGHHLASGGDLFSNLPAYIDRCHFSHSFGFEGNSVYFLIEALPLQSYVGIAPGIRIANSQFRNLGTETWSTDGGAIMVKRIALEALFKLDFFTVENCHFQNNIVSSRGGDIMVDVFFSGYLSCAVMQAKVITIRNSSFYNSKASAGGSVYVIAQNCGEGKSSKVVLNVQGSRWVSVNALLPGKSNLGVGGAIFLHGTAFDIEGSYFDRNSGIRAGDLYLQSSFGKITNSHFSSSSSYVSGGSIFASNTSPLDPKFSYTISDCTFSRQYATEGGIITSDGGVKISNSRISGLISDTVFFISDFAPIVITNSYIHDGKGSILGCARTCQVSMEGVEVARMESSSYSFISANSRTYGWYIAIVRSKFTDLSSNSGLMSLEGGKVIAVISDSEMSWPRVLESNTQYPFIFNVYDSLLMVKNCRLHGNLSTQNRSGDTEDASRLNTPYVQILGHLSNVLFENSSFLHFETTDKASPPFVDIHAGILEFRFCNITHSNYAHLISAKSSGSVFIRNSQFSHISGGFLHLLDDSYAELSGIDFRNSATRKPHYILITGGGSLSINAMCIRSISMKGSTGSFISVKPQTSLACDIGAVVKVHDLDFTQCDGSFFASGYHAGRSAKVQLKSAPAAPTAYETDLDIVDSVFKHNFAWYGVVSIGGGQSRVKVSRSAFLFNQGLPGPISVVSDSSVTVNSSWFKNNIALNFGGAIFVANKLNGNMSTNNSSQLLVFNSSFENNQGYACGGAIYAKDWNFLSVDRCTFVGNGAGLMISAANDAYESSFAGGGAIALQSLAAGHVSNTTFERNQANKTGGAILILNRGPLPQTLPQTLNPRSPLVLNSSKFVNNSAIYGAGGAIFWDYGDSKPVIDPSTRFATNSAIQGSRISSSVHSLEWTHSIEQLYMVPQSRQKLSAFPKLVLQAKDYYGNPYSVGIESVGLAFSRLKIDTAVLPDLPVSIPNGTGISCFGTSCQQRPGSSSEFVLYGPPNMTIQAFGFVYPRLPTARVTSTNISMAFDGCPPGQEPIYVSAYESKWGRWVCDLCFPGRYNPGTWKVCKKCPAGTYATSGASECKLCRDIGGYAPDPRSTHCLPCTSSEVPNNDGTSCYACPSHSTRSDAIRCECKPNYFFIQADTLAPRLDPSGLQTECIECPKGGICNGSADVFVQPQKGYWHDKWSSSLKFIECRNHACTGGHRETCEEGYRDDGVLCSECDTGWSRTGTYECAQCFGFGVDFIMIMSAYLVTFLVVFAVSYTIIKQGERYLDSLISPGEVDADGNSTLGADPSSRQGTLVKICLTTLQISGILATFTNLWEHSAVFSIVHIQGLLGNTLYNLLSVECLMTHTNDSFWRPVYIDTLLVALQPLVVCPILAILIAAIMTRGCPWICGWPFRMCSEGPASRSSEGLVGEEKVYQRIRDGEKEVEDAGIEDSLEDAGIGHTVEDAVIGDTVEDAGIVNAVEDAVNEHGLEDGVIGNDKKNGTWPALDSKVSNSRFRFKSSQGKPPFMSLAVASSSSINSTRPTSTSKPPEPTRQLRLISETASNSQPTIYGSRQSHSWGPRALSALLTSIQNVYPALLLKAFALFQCQKLSSSDDSYVLVSDMTQRCYEGAHLVFVAGVGVPMVVLYAIGIPLVCALVLVLRKKNIPYFWDSPHSQVEFKQSECFDGNTSTDRLVFSLRRRRRRMEFRRRQEAIALFFLYSDYNKHYYYFEILIMAKKLAIVVVAVFISSEIHQIEVASLVLVANLTLLSRAQPYSDRSCNTFEMLSLLMHIGTLAGMAFLTKDADSSTTLSIVVVVAAVHLTFFATISLYILRACWEDIKSIFQS</sequence>
<keyword evidence="2" id="KW-0812">Transmembrane</keyword>
<dbReference type="InterPro" id="IPR011050">
    <property type="entry name" value="Pectin_lyase_fold/virulence"/>
</dbReference>
<feature type="transmembrane region" description="Helical" evidence="2">
    <location>
        <begin position="1792"/>
        <end position="1811"/>
    </location>
</feature>
<accession>A0A7S0H7K3</accession>
<organism evidence="3">
    <name type="scientific">Amorphochlora amoebiformis</name>
    <dbReference type="NCBI Taxonomy" id="1561963"/>
    <lineage>
        <taxon>Eukaryota</taxon>
        <taxon>Sar</taxon>
        <taxon>Rhizaria</taxon>
        <taxon>Cercozoa</taxon>
        <taxon>Chlorarachniophyceae</taxon>
        <taxon>Amorphochlora</taxon>
    </lineage>
</organism>
<dbReference type="PANTHER" id="PTHR11319">
    <property type="entry name" value="G PROTEIN-COUPLED RECEPTOR-RELATED"/>
    <property type="match status" value="1"/>
</dbReference>
<feature type="transmembrane region" description="Helical" evidence="2">
    <location>
        <begin position="1266"/>
        <end position="1288"/>
    </location>
</feature>
<feature type="compositionally biased region" description="Low complexity" evidence="1">
    <location>
        <begin position="1542"/>
        <end position="1556"/>
    </location>
</feature>
<dbReference type="SMART" id="SM01411">
    <property type="entry name" value="Ephrin_rec_like"/>
    <property type="match status" value="2"/>
</dbReference>
<feature type="transmembrane region" description="Helical" evidence="2">
    <location>
        <begin position="1643"/>
        <end position="1671"/>
    </location>
</feature>
<dbReference type="InterPro" id="IPR006626">
    <property type="entry name" value="PbH1"/>
</dbReference>
<gene>
    <name evidence="3" type="ORF">LAMO00422_LOCUS19453</name>
</gene>
<dbReference type="SUPFAM" id="SSF57184">
    <property type="entry name" value="Growth factor receptor domain"/>
    <property type="match status" value="1"/>
</dbReference>
<dbReference type="SMART" id="SM00710">
    <property type="entry name" value="PbH1"/>
    <property type="match status" value="9"/>
</dbReference>
<feature type="region of interest" description="Disordered" evidence="1">
    <location>
        <begin position="1542"/>
        <end position="1562"/>
    </location>
</feature>
<dbReference type="EMBL" id="HBEM01028468">
    <property type="protein sequence ID" value="CAD8460495.1"/>
    <property type="molecule type" value="Transcribed_RNA"/>
</dbReference>
<evidence type="ECO:0008006" key="4">
    <source>
        <dbReference type="Google" id="ProtNLM"/>
    </source>
</evidence>
<dbReference type="PANTHER" id="PTHR11319:SF35">
    <property type="entry name" value="OUTER MEMBRANE PROTEIN PMPC-RELATED"/>
    <property type="match status" value="1"/>
</dbReference>
<dbReference type="CDD" id="cd00185">
    <property type="entry name" value="TNFRSF"/>
    <property type="match status" value="1"/>
</dbReference>